<evidence type="ECO:0000256" key="7">
    <source>
        <dbReference type="PIRNR" id="PIRNR000296"/>
    </source>
</evidence>
<dbReference type="EC" id="1.11.1.-" evidence="7"/>
<evidence type="ECO:0000259" key="8">
    <source>
        <dbReference type="SMART" id="SM01060"/>
    </source>
</evidence>
<comment type="cofactor">
    <cofactor evidence="7">
        <name>heme</name>
        <dbReference type="ChEBI" id="CHEBI:30413"/>
    </cofactor>
</comment>
<dbReference type="EMBL" id="JACSQO010000009">
    <property type="protein sequence ID" value="MBD7945668.1"/>
    <property type="molecule type" value="Genomic_DNA"/>
</dbReference>
<protein>
    <recommendedName>
        <fullName evidence="7">Catalase-related peroxidase</fullName>
        <ecNumber evidence="7">1.11.1.-</ecNumber>
    </recommendedName>
</protein>
<dbReference type="PANTHER" id="PTHR11465">
    <property type="entry name" value="CATALASE"/>
    <property type="match status" value="1"/>
</dbReference>
<keyword evidence="5 7" id="KW-0560">Oxidoreductase</keyword>
<dbReference type="GO" id="GO:0004601">
    <property type="term" value="F:peroxidase activity"/>
    <property type="evidence" value="ECO:0007669"/>
    <property type="project" value="UniProtKB-KW"/>
</dbReference>
<evidence type="ECO:0000313" key="10">
    <source>
        <dbReference type="Proteomes" id="UP000640786"/>
    </source>
</evidence>
<dbReference type="InterPro" id="IPR011614">
    <property type="entry name" value="Catalase_core"/>
</dbReference>
<evidence type="ECO:0000256" key="5">
    <source>
        <dbReference type="ARBA" id="ARBA00023002"/>
    </source>
</evidence>
<dbReference type="RefSeq" id="WP_191697641.1">
    <property type="nucleotide sequence ID" value="NZ_JACSQO010000009.1"/>
</dbReference>
<dbReference type="InterPro" id="IPR024168">
    <property type="entry name" value="Catalase_SrpA-type_pred"/>
</dbReference>
<keyword evidence="2 7" id="KW-0575">Peroxidase</keyword>
<evidence type="ECO:0000256" key="1">
    <source>
        <dbReference type="ARBA" id="ARBA00005329"/>
    </source>
</evidence>
<comment type="function">
    <text evidence="7">Has an organic peroxide-dependent peroxidase activity.</text>
</comment>
<dbReference type="Pfam" id="PF00199">
    <property type="entry name" value="Catalase"/>
    <property type="match status" value="1"/>
</dbReference>
<evidence type="ECO:0000256" key="2">
    <source>
        <dbReference type="ARBA" id="ARBA00022559"/>
    </source>
</evidence>
<dbReference type="PANTHER" id="PTHR11465:SF9">
    <property type="entry name" value="CATALASE"/>
    <property type="match status" value="1"/>
</dbReference>
<reference evidence="9 10" key="1">
    <citation type="submission" date="2020-08" db="EMBL/GenBank/DDBJ databases">
        <title>A Genomic Blueprint of the Chicken Gut Microbiome.</title>
        <authorList>
            <person name="Gilroy R."/>
            <person name="Ravi A."/>
            <person name="Getino M."/>
            <person name="Pursley I."/>
            <person name="Horton D.L."/>
            <person name="Alikhan N.-F."/>
            <person name="Baker D."/>
            <person name="Gharbi K."/>
            <person name="Hall N."/>
            <person name="Watson M."/>
            <person name="Adriaenssens E.M."/>
            <person name="Foster-Nyarko E."/>
            <person name="Jarju S."/>
            <person name="Secka A."/>
            <person name="Antonio M."/>
            <person name="Oren A."/>
            <person name="Chaudhuri R."/>
            <person name="La Ragione R.M."/>
            <person name="Hildebrand F."/>
            <person name="Pallen M.J."/>
        </authorList>
    </citation>
    <scope>NUCLEOTIDE SEQUENCE [LARGE SCALE GENOMIC DNA]</scope>
    <source>
        <strain evidence="9 10">Sa2BUA9</strain>
    </source>
</reference>
<name>A0ABR8RD04_9BACI</name>
<evidence type="ECO:0000256" key="6">
    <source>
        <dbReference type="ARBA" id="ARBA00023004"/>
    </source>
</evidence>
<dbReference type="CDD" id="cd08153">
    <property type="entry name" value="srpA_like"/>
    <property type="match status" value="1"/>
</dbReference>
<feature type="domain" description="Catalase core" evidence="8">
    <location>
        <begin position="10"/>
        <end position="313"/>
    </location>
</feature>
<dbReference type="PIRSF" id="PIRSF000296">
    <property type="entry name" value="SrpA"/>
    <property type="match status" value="1"/>
</dbReference>
<dbReference type="SUPFAM" id="SSF56634">
    <property type="entry name" value="Heme-dependent catalase-like"/>
    <property type="match status" value="1"/>
</dbReference>
<keyword evidence="6 7" id="KW-0408">Iron</keyword>
<dbReference type="SMART" id="SM01060">
    <property type="entry name" value="Catalase"/>
    <property type="match status" value="1"/>
</dbReference>
<comment type="similarity">
    <text evidence="1 7">Belongs to the catalase family.</text>
</comment>
<evidence type="ECO:0000256" key="4">
    <source>
        <dbReference type="ARBA" id="ARBA00022723"/>
    </source>
</evidence>
<comment type="caution">
    <text evidence="9">The sequence shown here is derived from an EMBL/GenBank/DDBJ whole genome shotgun (WGS) entry which is preliminary data.</text>
</comment>
<accession>A0ABR8RD04</accession>
<keyword evidence="3 7" id="KW-0349">Heme</keyword>
<dbReference type="Gene3D" id="2.40.180.10">
    <property type="entry name" value="Catalase core domain"/>
    <property type="match status" value="1"/>
</dbReference>
<evidence type="ECO:0000256" key="3">
    <source>
        <dbReference type="ARBA" id="ARBA00022617"/>
    </source>
</evidence>
<dbReference type="Proteomes" id="UP000640786">
    <property type="component" value="Unassembled WGS sequence"/>
</dbReference>
<dbReference type="InterPro" id="IPR020835">
    <property type="entry name" value="Catalase_sf"/>
</dbReference>
<keyword evidence="10" id="KW-1185">Reference proteome</keyword>
<sequence length="313" mass="35409">MEQIHKEDLTPKEAVDALEQIQGKFPGARRAHAKGDMYEAVFHPNGNAVPYTVAPHLHREAVSATVRFSNSPPNPASIDYLTPAKGLAVQFQLADGSITNIVSSTVPMFVTSSPREFIDMIEIFTDEKTGIKTIDRGLAMVELLSKKYPHSKNVIQIIKEQAKQPPISYAELHYYPIHAFYFVNKDGVRQAIKYEWVPVNETKDPALTSKSLSANYLTEELDNRLNQAPVEFDLVIRLAEDGDNPNDATDMWPEERRKVNIGRLEIKNKIHHKEDIVFDPTIVPEGIELTDDPILHFRSGAYAESYERRSKNE</sequence>
<dbReference type="Gene3D" id="1.20.1280.120">
    <property type="match status" value="1"/>
</dbReference>
<organism evidence="9 10">
    <name type="scientific">Psychrobacillus faecigallinarum</name>
    <dbReference type="NCBI Taxonomy" id="2762235"/>
    <lineage>
        <taxon>Bacteria</taxon>
        <taxon>Bacillati</taxon>
        <taxon>Bacillota</taxon>
        <taxon>Bacilli</taxon>
        <taxon>Bacillales</taxon>
        <taxon>Bacillaceae</taxon>
        <taxon>Psychrobacillus</taxon>
    </lineage>
</organism>
<dbReference type="InterPro" id="IPR018028">
    <property type="entry name" value="Catalase"/>
</dbReference>
<keyword evidence="4 7" id="KW-0479">Metal-binding</keyword>
<evidence type="ECO:0000313" key="9">
    <source>
        <dbReference type="EMBL" id="MBD7945668.1"/>
    </source>
</evidence>
<dbReference type="PROSITE" id="PS51402">
    <property type="entry name" value="CATALASE_3"/>
    <property type="match status" value="1"/>
</dbReference>
<proteinExistence type="inferred from homology"/>
<gene>
    <name evidence="9" type="ORF">H9650_16270</name>
</gene>